<name>A0A0G4H398_9ALVE</name>
<feature type="compositionally biased region" description="Low complexity" evidence="1">
    <location>
        <begin position="234"/>
        <end position="255"/>
    </location>
</feature>
<gene>
    <name evidence="2" type="ORF">Cvel_24527</name>
</gene>
<dbReference type="VEuPathDB" id="CryptoDB:Cvel_24527"/>
<dbReference type="EMBL" id="CDMZ01001833">
    <property type="protein sequence ID" value="CEM38176.1"/>
    <property type="molecule type" value="Genomic_DNA"/>
</dbReference>
<evidence type="ECO:0000256" key="1">
    <source>
        <dbReference type="SAM" id="MobiDB-lite"/>
    </source>
</evidence>
<feature type="compositionally biased region" description="Pro residues" evidence="1">
    <location>
        <begin position="134"/>
        <end position="143"/>
    </location>
</feature>
<dbReference type="AlphaFoldDB" id="A0A0G4H398"/>
<feature type="compositionally biased region" description="Pro residues" evidence="1">
    <location>
        <begin position="169"/>
        <end position="187"/>
    </location>
</feature>
<feature type="compositionally biased region" description="Pro residues" evidence="1">
    <location>
        <begin position="151"/>
        <end position="161"/>
    </location>
</feature>
<organism evidence="2">
    <name type="scientific">Chromera velia CCMP2878</name>
    <dbReference type="NCBI Taxonomy" id="1169474"/>
    <lineage>
        <taxon>Eukaryota</taxon>
        <taxon>Sar</taxon>
        <taxon>Alveolata</taxon>
        <taxon>Colpodellida</taxon>
        <taxon>Chromeraceae</taxon>
        <taxon>Chromera</taxon>
    </lineage>
</organism>
<accession>A0A0G4H398</accession>
<proteinExistence type="predicted"/>
<reference evidence="2" key="1">
    <citation type="submission" date="2014-11" db="EMBL/GenBank/DDBJ databases">
        <authorList>
            <person name="Otto D Thomas"/>
            <person name="Naeem Raeece"/>
        </authorList>
    </citation>
    <scope>NUCLEOTIDE SEQUENCE</scope>
</reference>
<sequence length="372" mass="38731">MEASLGFGLGFGRGFARLFLGRALGGVFGPLGADEEAEGAEGAGTMGADEEAEEADSAGAFSGFYPSRGTTTPSTSGTHQHLLLIDKALQHIRKSSPHAPPPGQDEEVLEEGVQHPLVQDDLEKGIMESSETDPPMPHPPLPLGPEEAEPPSMPVAPPPPVFLKALPPAKAPTPPPPPPPPKAPAPPESQQAPPKAPAPPESQQAPPKAPAPFERQQAPSKAPAPPPPPPPPKAAALLSPPKAPALFGSQQAPAKAPSPPIAPPSPPAQGKRRASAVPAPTPAKKLKGPKKTHRCVDRLKAVKQAIEKGIESIQLGKALEWQLVMEEGGDRAIGCLLKTSTGWVGELVNFQGTVVKEKATKNREEKQAKQKE</sequence>
<protein>
    <submittedName>
        <fullName evidence="2">Uncharacterized protein</fullName>
    </submittedName>
</protein>
<feature type="compositionally biased region" description="Basic residues" evidence="1">
    <location>
        <begin position="284"/>
        <end position="293"/>
    </location>
</feature>
<feature type="compositionally biased region" description="Pro residues" evidence="1">
    <location>
        <begin position="256"/>
        <end position="267"/>
    </location>
</feature>
<feature type="compositionally biased region" description="Pro residues" evidence="1">
    <location>
        <begin position="222"/>
        <end position="233"/>
    </location>
</feature>
<evidence type="ECO:0000313" key="2">
    <source>
        <dbReference type="EMBL" id="CEM38176.1"/>
    </source>
</evidence>
<feature type="region of interest" description="Disordered" evidence="1">
    <location>
        <begin position="127"/>
        <end position="294"/>
    </location>
</feature>